<dbReference type="Proteomes" id="UP000217954">
    <property type="component" value="Chromosome"/>
</dbReference>
<organism evidence="1 2">
    <name type="scientific">[Mycobacterium] stephanolepidis</name>
    <dbReference type="NCBI Taxonomy" id="1520670"/>
    <lineage>
        <taxon>Bacteria</taxon>
        <taxon>Bacillati</taxon>
        <taxon>Actinomycetota</taxon>
        <taxon>Actinomycetes</taxon>
        <taxon>Mycobacteriales</taxon>
        <taxon>Mycobacteriaceae</taxon>
        <taxon>Mycobacteroides</taxon>
    </lineage>
</organism>
<keyword evidence="2" id="KW-1185">Reference proteome</keyword>
<reference evidence="1 2" key="2">
    <citation type="journal article" date="2017" name="Int. J. Syst. Evol. Microbiol.">
        <title>Mycobacterium stephanolepidis sp. nov., a rapidly growing species related to Mycobacterium chelonae, isolated from marine teleost fish, Stephanolepis cirrhifer.</title>
        <authorList>
            <person name="Fukano H."/>
            <person name="Wada S."/>
            <person name="Kurata O."/>
            <person name="Katayama K."/>
            <person name="Fujiwara N."/>
            <person name="Hoshino Y."/>
        </authorList>
    </citation>
    <scope>NUCLEOTIDE SEQUENCE [LARGE SCALE GENOMIC DNA]</scope>
    <source>
        <strain evidence="1 2">NJB0901</strain>
    </source>
</reference>
<accession>A0A1Z4EQY7</accession>
<name>A0A1Z4EQY7_9MYCO</name>
<dbReference type="RefSeq" id="WP_096498272.1">
    <property type="nucleotide sequence ID" value="NZ_AP018165.1"/>
</dbReference>
<evidence type="ECO:0000313" key="2">
    <source>
        <dbReference type="Proteomes" id="UP000217954"/>
    </source>
</evidence>
<sequence>MTEALDWIMQKVETRIAEMEQVRLSVEEFIATPIDELVPPVVADDQQRQPAETTKPVPRIQLPTEAEFEEDDAFAFRKPYRRTDW</sequence>
<proteinExistence type="predicted"/>
<evidence type="ECO:0000313" key="1">
    <source>
        <dbReference type="EMBL" id="BAX95361.1"/>
    </source>
</evidence>
<dbReference type="EMBL" id="AP018165">
    <property type="protein sequence ID" value="BAX95361.1"/>
    <property type="molecule type" value="Genomic_DNA"/>
</dbReference>
<reference evidence="2" key="1">
    <citation type="journal article" date="2017" name="Genome Announc.">
        <title>Complete Genome Sequence of Mycobacterium stephanolepidis.</title>
        <authorList>
            <person name="Fukano H."/>
            <person name="Yoshida M."/>
            <person name="Katayama Y."/>
            <person name="Omatsu T."/>
            <person name="Mizutani T."/>
            <person name="Kurata O."/>
            <person name="Wada S."/>
            <person name="Hoshino Y."/>
        </authorList>
    </citation>
    <scope>NUCLEOTIDE SEQUENCE [LARGE SCALE GENOMIC DNA]</scope>
    <source>
        <strain evidence="2">NJB0901</strain>
    </source>
</reference>
<protein>
    <submittedName>
        <fullName evidence="1">Uncharacterized protein</fullName>
    </submittedName>
</protein>
<dbReference type="AlphaFoldDB" id="A0A1Z4EQY7"/>
<dbReference type="KEGG" id="mste:MSTE_00008"/>
<gene>
    <name evidence="1" type="ORF">MSTE_00008</name>
</gene>